<evidence type="ECO:0000313" key="1">
    <source>
        <dbReference type="EMBL" id="KAI5675754.1"/>
    </source>
</evidence>
<evidence type="ECO:0000313" key="2">
    <source>
        <dbReference type="Proteomes" id="UP001060085"/>
    </source>
</evidence>
<organism evidence="1 2">
    <name type="scientific">Catharanthus roseus</name>
    <name type="common">Madagascar periwinkle</name>
    <name type="synonym">Vinca rosea</name>
    <dbReference type="NCBI Taxonomy" id="4058"/>
    <lineage>
        <taxon>Eukaryota</taxon>
        <taxon>Viridiplantae</taxon>
        <taxon>Streptophyta</taxon>
        <taxon>Embryophyta</taxon>
        <taxon>Tracheophyta</taxon>
        <taxon>Spermatophyta</taxon>
        <taxon>Magnoliopsida</taxon>
        <taxon>eudicotyledons</taxon>
        <taxon>Gunneridae</taxon>
        <taxon>Pentapetalae</taxon>
        <taxon>asterids</taxon>
        <taxon>lamiids</taxon>
        <taxon>Gentianales</taxon>
        <taxon>Apocynaceae</taxon>
        <taxon>Rauvolfioideae</taxon>
        <taxon>Vinceae</taxon>
        <taxon>Catharanthinae</taxon>
        <taxon>Catharanthus</taxon>
    </lineage>
</organism>
<accession>A0ACC0BSU9</accession>
<sequence length="151" mass="17376">MSRLVAHLTTTPSMCNAPIIKKRTETKVNNRVPMLSPSTVVCPTSGMLTPFSVVPLRKLNVNERMLPSSTLEHAPSLNNIARSRICDRLSKEQMKKVKEFMENFGWKEIRNKDSREAAKEFRIENGIGKNQWKYWLEHPSRVRVRKGSPTK</sequence>
<dbReference type="Proteomes" id="UP001060085">
    <property type="component" value="Linkage Group LG02"/>
</dbReference>
<keyword evidence="2" id="KW-1185">Reference proteome</keyword>
<reference evidence="2" key="1">
    <citation type="journal article" date="2023" name="Nat. Plants">
        <title>Single-cell RNA sequencing provides a high-resolution roadmap for understanding the multicellular compartmentation of specialized metabolism.</title>
        <authorList>
            <person name="Sun S."/>
            <person name="Shen X."/>
            <person name="Li Y."/>
            <person name="Li Y."/>
            <person name="Wang S."/>
            <person name="Li R."/>
            <person name="Zhang H."/>
            <person name="Shen G."/>
            <person name="Guo B."/>
            <person name="Wei J."/>
            <person name="Xu J."/>
            <person name="St-Pierre B."/>
            <person name="Chen S."/>
            <person name="Sun C."/>
        </authorList>
    </citation>
    <scope>NUCLEOTIDE SEQUENCE [LARGE SCALE GENOMIC DNA]</scope>
</reference>
<protein>
    <submittedName>
        <fullName evidence="1">Uncharacterized protein</fullName>
    </submittedName>
</protein>
<comment type="caution">
    <text evidence="1">The sequence shown here is derived from an EMBL/GenBank/DDBJ whole genome shotgun (WGS) entry which is preliminary data.</text>
</comment>
<proteinExistence type="predicted"/>
<dbReference type="EMBL" id="CM044702">
    <property type="protein sequence ID" value="KAI5675754.1"/>
    <property type="molecule type" value="Genomic_DNA"/>
</dbReference>
<name>A0ACC0BSU9_CATRO</name>
<gene>
    <name evidence="1" type="ORF">M9H77_06704</name>
</gene>